<dbReference type="EMBL" id="CM047908">
    <property type="protein sequence ID" value="KAJ0081800.1"/>
    <property type="molecule type" value="Genomic_DNA"/>
</dbReference>
<gene>
    <name evidence="1" type="ORF">Patl1_11972</name>
</gene>
<comment type="caution">
    <text evidence="1">The sequence shown here is derived from an EMBL/GenBank/DDBJ whole genome shotgun (WGS) entry which is preliminary data.</text>
</comment>
<organism evidence="1 2">
    <name type="scientific">Pistacia atlantica</name>
    <dbReference type="NCBI Taxonomy" id="434234"/>
    <lineage>
        <taxon>Eukaryota</taxon>
        <taxon>Viridiplantae</taxon>
        <taxon>Streptophyta</taxon>
        <taxon>Embryophyta</taxon>
        <taxon>Tracheophyta</taxon>
        <taxon>Spermatophyta</taxon>
        <taxon>Magnoliopsida</taxon>
        <taxon>eudicotyledons</taxon>
        <taxon>Gunneridae</taxon>
        <taxon>Pentapetalae</taxon>
        <taxon>rosids</taxon>
        <taxon>malvids</taxon>
        <taxon>Sapindales</taxon>
        <taxon>Anacardiaceae</taxon>
        <taxon>Pistacia</taxon>
    </lineage>
</organism>
<dbReference type="Proteomes" id="UP001164250">
    <property type="component" value="Chromosome 12"/>
</dbReference>
<evidence type="ECO:0000313" key="2">
    <source>
        <dbReference type="Proteomes" id="UP001164250"/>
    </source>
</evidence>
<evidence type="ECO:0000313" key="1">
    <source>
        <dbReference type="EMBL" id="KAJ0081800.1"/>
    </source>
</evidence>
<reference evidence="2" key="1">
    <citation type="journal article" date="2023" name="G3 (Bethesda)">
        <title>Genome assembly and association tests identify interacting loci associated with vigor, precocity, and sex in interspecific pistachio rootstocks.</title>
        <authorList>
            <person name="Palmer W."/>
            <person name="Jacygrad E."/>
            <person name="Sagayaradj S."/>
            <person name="Cavanaugh K."/>
            <person name="Han R."/>
            <person name="Bertier L."/>
            <person name="Beede B."/>
            <person name="Kafkas S."/>
            <person name="Golino D."/>
            <person name="Preece J."/>
            <person name="Michelmore R."/>
        </authorList>
    </citation>
    <scope>NUCLEOTIDE SEQUENCE [LARGE SCALE GENOMIC DNA]</scope>
</reference>
<proteinExistence type="predicted"/>
<protein>
    <submittedName>
        <fullName evidence="1">Uncharacterized protein</fullName>
    </submittedName>
</protein>
<accession>A0ACC1A2T6</accession>
<sequence>MPQDLPGFYYDAEKNRYFPIKGPIPGASRPRIPSASSQNPLSNSTQFLRSLQPAKSLRTGERTSKLLQVRELNGNVLSLTKGKRKFKEEFQKKLVSQPVVLKYQGTRHRADAALQPIHVKLNTSTGQREIDAVLAGSINGTLRLPLLSFSMSLHIYTAFKCSSQAIAFEVWCSRSLFGVGKVGQHFDTGINFLPDRVGPRVKENKAESYKEAEHIWIPEGASILMSSRVSSIKLPRKYSSCELDDGFNCRRTVFLNQLGISWVTTLGSGTPGGAIYVLSLDDPFEFPPGLFSIRQRMTSVASFNCTIWTADCNSSASEAVVGKDLYVFFDLLFAVGTNRGAAMVNLETGSTSWVCCGKSDVFAQQLNESGKVILCGLRNGAIVTVDVRERPQGSARRLIRHRIPYSPLRKTVQNSNKQWFEV</sequence>
<name>A0ACC1A2T6_9ROSI</name>
<keyword evidence="2" id="KW-1185">Reference proteome</keyword>